<dbReference type="EC" id="3.1.1.74" evidence="2"/>
<gene>
    <name evidence="2" type="ORF">BJ987_003402</name>
</gene>
<sequence>MRISASPNILFAVPPVRSGPAATRPARRRSRLPGERTFRYGKTTLAEVTVSSRIKNTSNSREHRVQAGRAPEARKLRSSIMRRATALFAALLLAILFSISHVAVPTANADPCPGEWAIGIGGLGDNTSSVFVPFVHQPVGYNSADALSGLHELNRLFWWHRNHCPGDHIRLIGHSQGAAIVHAWVTANQHVGNANAILLTDPKRAPGPGWGGLASTPGSGIVGYPLAGVDDWFGPFPTLSVCNRDDQICDTSAGWWGYLFGGAHSRYDFNVWNYGAWDSGVWYR</sequence>
<evidence type="ECO:0000313" key="3">
    <source>
        <dbReference type="Proteomes" id="UP001519325"/>
    </source>
</evidence>
<proteinExistence type="predicted"/>
<dbReference type="SUPFAM" id="SSF53474">
    <property type="entry name" value="alpha/beta-Hydrolases"/>
    <property type="match status" value="1"/>
</dbReference>
<organism evidence="2 3">
    <name type="scientific">Nocardia goodfellowii</name>
    <dbReference type="NCBI Taxonomy" id="882446"/>
    <lineage>
        <taxon>Bacteria</taxon>
        <taxon>Bacillati</taxon>
        <taxon>Actinomycetota</taxon>
        <taxon>Actinomycetes</taxon>
        <taxon>Mycobacteriales</taxon>
        <taxon>Nocardiaceae</taxon>
        <taxon>Nocardia</taxon>
    </lineage>
</organism>
<evidence type="ECO:0000313" key="2">
    <source>
        <dbReference type="EMBL" id="MBP2190501.1"/>
    </source>
</evidence>
<keyword evidence="3" id="KW-1185">Reference proteome</keyword>
<reference evidence="2 3" key="1">
    <citation type="submission" date="2021-03" db="EMBL/GenBank/DDBJ databases">
        <title>Sequencing the genomes of 1000 actinobacteria strains.</title>
        <authorList>
            <person name="Klenk H.-P."/>
        </authorList>
    </citation>
    <scope>NUCLEOTIDE SEQUENCE [LARGE SCALE GENOMIC DNA]</scope>
    <source>
        <strain evidence="2 3">DSM 45516</strain>
    </source>
</reference>
<accession>A0ABS4QFM1</accession>
<dbReference type="Proteomes" id="UP001519325">
    <property type="component" value="Unassembled WGS sequence"/>
</dbReference>
<dbReference type="InterPro" id="IPR029058">
    <property type="entry name" value="AB_hydrolase_fold"/>
</dbReference>
<keyword evidence="1" id="KW-0812">Transmembrane</keyword>
<dbReference type="GO" id="GO:0050525">
    <property type="term" value="F:cutinase activity"/>
    <property type="evidence" value="ECO:0007669"/>
    <property type="project" value="UniProtKB-EC"/>
</dbReference>
<keyword evidence="2" id="KW-0378">Hydrolase</keyword>
<keyword evidence="1" id="KW-0472">Membrane</keyword>
<dbReference type="RefSeq" id="WP_209890715.1">
    <property type="nucleotide sequence ID" value="NZ_JAGGMR010000001.1"/>
</dbReference>
<dbReference type="Gene3D" id="3.40.50.1820">
    <property type="entry name" value="alpha/beta hydrolase"/>
    <property type="match status" value="1"/>
</dbReference>
<name>A0ABS4QFM1_9NOCA</name>
<comment type="caution">
    <text evidence="2">The sequence shown here is derived from an EMBL/GenBank/DDBJ whole genome shotgun (WGS) entry which is preliminary data.</text>
</comment>
<keyword evidence="1" id="KW-1133">Transmembrane helix</keyword>
<feature type="transmembrane region" description="Helical" evidence="1">
    <location>
        <begin position="84"/>
        <end position="104"/>
    </location>
</feature>
<dbReference type="EMBL" id="JAGGMR010000001">
    <property type="protein sequence ID" value="MBP2190501.1"/>
    <property type="molecule type" value="Genomic_DNA"/>
</dbReference>
<protein>
    <submittedName>
        <fullName evidence="2">Cutinase</fullName>
        <ecNumber evidence="2">3.1.1.74</ecNumber>
    </submittedName>
</protein>
<evidence type="ECO:0000256" key="1">
    <source>
        <dbReference type="SAM" id="Phobius"/>
    </source>
</evidence>